<accession>A0A5A5RQY8</accession>
<evidence type="ECO:0000313" key="2">
    <source>
        <dbReference type="Proteomes" id="UP000324917"/>
    </source>
</evidence>
<gene>
    <name evidence="1" type="ORF">MiTe_02365</name>
</gene>
<dbReference type="EMBL" id="BHVP01000039">
    <property type="protein sequence ID" value="GCA75531.1"/>
    <property type="molecule type" value="Genomic_DNA"/>
</dbReference>
<evidence type="ECO:0000313" key="1">
    <source>
        <dbReference type="EMBL" id="GCA75531.1"/>
    </source>
</evidence>
<protein>
    <submittedName>
        <fullName evidence="1">Uncharacterized protein</fullName>
    </submittedName>
</protein>
<dbReference type="Proteomes" id="UP000324917">
    <property type="component" value="Unassembled WGS sequence"/>
</dbReference>
<proteinExistence type="predicted"/>
<organism evidence="1 2">
    <name type="scientific">Microcystis aeruginosa NIES-2520</name>
    <dbReference type="NCBI Taxonomy" id="2303982"/>
    <lineage>
        <taxon>Bacteria</taxon>
        <taxon>Bacillati</taxon>
        <taxon>Cyanobacteriota</taxon>
        <taxon>Cyanophyceae</taxon>
        <taxon>Oscillatoriophycideae</taxon>
        <taxon>Chroococcales</taxon>
        <taxon>Microcystaceae</taxon>
        <taxon>Microcystis</taxon>
    </lineage>
</organism>
<comment type="caution">
    <text evidence="1">The sequence shown here is derived from an EMBL/GenBank/DDBJ whole genome shotgun (WGS) entry which is preliminary data.</text>
</comment>
<name>A0A5A5RQY8_MICAE</name>
<reference evidence="1 2" key="1">
    <citation type="submission" date="2018-09" db="EMBL/GenBank/DDBJ databases">
        <title>Evolutionary history of phycoerythrin pigmentation in the water bloom-forming cyanobacterium Microcystis aeruginosa.</title>
        <authorList>
            <person name="Tanabe Y."/>
            <person name="Tanabe Y."/>
            <person name="Yamaguchi H."/>
        </authorList>
    </citation>
    <scope>NUCLEOTIDE SEQUENCE [LARGE SCALE GENOMIC DNA]</scope>
    <source>
        <strain evidence="1 2">NIES-2520</strain>
    </source>
</reference>
<dbReference type="AlphaFoldDB" id="A0A5A5RQY8"/>
<sequence length="61" mass="6841">MQSGKIFSQKYLSLNLEVTASLGFTFLSQLLELMIDLEVISPTALLLSIPDFRDNYGFVLV</sequence>